<dbReference type="Gene3D" id="1.25.40.990">
    <property type="match status" value="1"/>
</dbReference>
<evidence type="ECO:0000313" key="2">
    <source>
        <dbReference type="EMBL" id="OMJ18544.1"/>
    </source>
</evidence>
<dbReference type="EMBL" id="LSSN01001722">
    <property type="protein sequence ID" value="OMJ18544.1"/>
    <property type="molecule type" value="Genomic_DNA"/>
</dbReference>
<proteinExistence type="predicted"/>
<dbReference type="GO" id="GO:0005634">
    <property type="term" value="C:nucleus"/>
    <property type="evidence" value="ECO:0007669"/>
    <property type="project" value="TreeGrafter"/>
</dbReference>
<feature type="compositionally biased region" description="Basic residues" evidence="1">
    <location>
        <begin position="292"/>
        <end position="305"/>
    </location>
</feature>
<feature type="region of interest" description="Disordered" evidence="1">
    <location>
        <begin position="272"/>
        <end position="326"/>
    </location>
</feature>
<dbReference type="AlphaFoldDB" id="A0A1R1XV91"/>
<feature type="compositionally biased region" description="Polar residues" evidence="1">
    <location>
        <begin position="171"/>
        <end position="219"/>
    </location>
</feature>
<dbReference type="STRING" id="133412.A0A1R1XV91"/>
<dbReference type="PANTHER" id="PTHR12436">
    <property type="entry name" value="80 KDA MCM3-ASSOCIATED PROTEIN"/>
    <property type="match status" value="1"/>
</dbReference>
<evidence type="ECO:0000313" key="3">
    <source>
        <dbReference type="Proteomes" id="UP000187283"/>
    </source>
</evidence>
<feature type="compositionally biased region" description="Polar residues" evidence="1">
    <location>
        <begin position="272"/>
        <end position="289"/>
    </location>
</feature>
<feature type="compositionally biased region" description="Polar residues" evidence="1">
    <location>
        <begin position="363"/>
        <end position="388"/>
    </location>
</feature>
<protein>
    <submittedName>
        <fullName evidence="2">THP3-like protein</fullName>
    </submittedName>
</protein>
<feature type="compositionally biased region" description="Pro residues" evidence="1">
    <location>
        <begin position="127"/>
        <end position="159"/>
    </location>
</feature>
<feature type="region of interest" description="Disordered" evidence="1">
    <location>
        <begin position="363"/>
        <end position="412"/>
    </location>
</feature>
<sequence length="593" mass="67295">MSSNNPDPQKNNEDAWKSYYESYEIAARSALENKNANINNTYYPKTESYSQNSGAIPSSNTQIPLNSWNVQGAPVNTQNQYQNFSSLPYNPNIQTQIPHNNNFHRNNNIPLPNSLLHPQHSPHYTQFPPPPHANHPPLPHQLPPLPPPPPHLPPPPPLPLHHIPPMAQHQGYAQNYGQHHQSTSWNNQLPNNSGVGNTNYNQNSESGYQNNQTHGLYNNSTFYQQGNVHRGPTEQNIISNNESLIKNVNNCNASNPVQPQSLDEKYQKKTDISNNTTNFDPVNVLSGNVLSKSKKKKLKKQKSKAKSLWDVKPSNNNASEKANEEKNNLENHPVMNLTFQGSNNQLAQKNVFDSDNSYTVNPISNSTNLNKSYSQALNPKTGHTNATEYTRVPYSNKDTANKSDKEKKEDEDLEWPESLRNYVLNSFKLSSDKARPIVESQLKSIISSAVSNKKLHTTDWDAYPIPEGCDIKQVEEVKPNPYKDKFSKQSKKSNKDSIKDLSFNRFDDDLKNQRLNRFKNDNTKKNVEFEYSMASEIQEGGPSLINEAPDPSTVRPLPVLKESLNLVMRKWHEKAKYTYVCDQLKSIRQDLTV</sequence>
<feature type="compositionally biased region" description="Basic and acidic residues" evidence="1">
    <location>
        <begin position="399"/>
        <end position="410"/>
    </location>
</feature>
<comment type="caution">
    <text evidence="2">The sequence shown here is derived from an EMBL/GenBank/DDBJ whole genome shotgun (WGS) entry which is preliminary data.</text>
</comment>
<feature type="region of interest" description="Disordered" evidence="1">
    <location>
        <begin position="95"/>
        <end position="219"/>
    </location>
</feature>
<reference evidence="2 3" key="1">
    <citation type="submission" date="2017-01" db="EMBL/GenBank/DDBJ databases">
        <authorList>
            <person name="Mah S.A."/>
            <person name="Swanson W.J."/>
            <person name="Moy G.W."/>
            <person name="Vacquier V.D."/>
        </authorList>
    </citation>
    <scope>NUCLEOTIDE SEQUENCE [LARGE SCALE GENOMIC DNA]</scope>
    <source>
        <strain evidence="2 3">GSMNP</strain>
    </source>
</reference>
<organism evidence="2 3">
    <name type="scientific">Smittium culicis</name>
    <dbReference type="NCBI Taxonomy" id="133412"/>
    <lineage>
        <taxon>Eukaryota</taxon>
        <taxon>Fungi</taxon>
        <taxon>Fungi incertae sedis</taxon>
        <taxon>Zoopagomycota</taxon>
        <taxon>Kickxellomycotina</taxon>
        <taxon>Harpellomycetes</taxon>
        <taxon>Harpellales</taxon>
        <taxon>Legeriomycetaceae</taxon>
        <taxon>Smittium</taxon>
    </lineage>
</organism>
<name>A0A1R1XV91_9FUNG</name>
<dbReference type="OrthoDB" id="199574at2759"/>
<accession>A0A1R1XV91</accession>
<gene>
    <name evidence="2" type="ORF">AYI70_g5311</name>
</gene>
<evidence type="ECO:0000256" key="1">
    <source>
        <dbReference type="SAM" id="MobiDB-lite"/>
    </source>
</evidence>
<feature type="compositionally biased region" description="Low complexity" evidence="1">
    <location>
        <begin position="97"/>
        <end position="113"/>
    </location>
</feature>
<dbReference type="InterPro" id="IPR045107">
    <property type="entry name" value="SAC3/GANP/THP3"/>
</dbReference>
<dbReference type="Proteomes" id="UP000187283">
    <property type="component" value="Unassembled WGS sequence"/>
</dbReference>
<dbReference type="PANTHER" id="PTHR12436:SF4">
    <property type="entry name" value="LEUKOCYTE RECEPTOR CLUSTER MEMBER 8"/>
    <property type="match status" value="1"/>
</dbReference>
<keyword evidence="3" id="KW-1185">Reference proteome</keyword>